<accession>A0A2M6P2C1</accession>
<gene>
    <name evidence="1" type="ORF">COU30_00005</name>
</gene>
<evidence type="ECO:0000313" key="1">
    <source>
        <dbReference type="EMBL" id="PIR77883.1"/>
    </source>
</evidence>
<feature type="non-terminal residue" evidence="1">
    <location>
        <position position="1"/>
    </location>
</feature>
<comment type="caution">
    <text evidence="1">The sequence shown here is derived from an EMBL/GenBank/DDBJ whole genome shotgun (WGS) entry which is preliminary data.</text>
</comment>
<proteinExistence type="predicted"/>
<reference evidence="2" key="1">
    <citation type="submission" date="2017-09" db="EMBL/GenBank/DDBJ databases">
        <title>Depth-based differentiation of microbial function through sediment-hosted aquifers and enrichment of novel symbionts in the deep terrestrial subsurface.</title>
        <authorList>
            <person name="Probst A.J."/>
            <person name="Ladd B."/>
            <person name="Jarett J.K."/>
            <person name="Geller-Mcgrath D.E."/>
            <person name="Sieber C.M.K."/>
            <person name="Emerson J.B."/>
            <person name="Anantharaman K."/>
            <person name="Thomas B.C."/>
            <person name="Malmstrom R."/>
            <person name="Stieglmeier M."/>
            <person name="Klingl A."/>
            <person name="Woyke T."/>
            <person name="Ryan C.M."/>
            <person name="Banfield J.F."/>
        </authorList>
    </citation>
    <scope>NUCLEOTIDE SEQUENCE [LARGE SCALE GENOMIC DNA]</scope>
</reference>
<dbReference type="EMBL" id="PFBW01000001">
    <property type="protein sequence ID" value="PIR77883.1"/>
    <property type="molecule type" value="Genomic_DNA"/>
</dbReference>
<dbReference type="Proteomes" id="UP000228528">
    <property type="component" value="Unassembled WGS sequence"/>
</dbReference>
<sequence length="77" mass="8840">PYIIATLFHNKFLDDLYHAGANYVLLPHLVGGNWMSQLLRESPWTKRTFQQLKSQQKKDMKQILASLPLQAEAANDS</sequence>
<dbReference type="AlphaFoldDB" id="A0A2M6P2C1"/>
<organism evidence="1 2">
    <name type="scientific">Candidatus Magasanikbacteria bacterium CG10_big_fil_rev_8_21_14_0_10_38_6</name>
    <dbReference type="NCBI Taxonomy" id="1974647"/>
    <lineage>
        <taxon>Bacteria</taxon>
        <taxon>Candidatus Magasanikiibacteriota</taxon>
    </lineage>
</organism>
<name>A0A2M6P2C1_9BACT</name>
<protein>
    <submittedName>
        <fullName evidence="1">Uncharacterized protein</fullName>
    </submittedName>
</protein>
<evidence type="ECO:0000313" key="2">
    <source>
        <dbReference type="Proteomes" id="UP000228528"/>
    </source>
</evidence>